<gene>
    <name evidence="2" type="ORF">ACFQGD_07870</name>
</gene>
<dbReference type="PANTHER" id="PTHR37315:SF1">
    <property type="entry name" value="UPF0311 PROTEIN BLR7842"/>
    <property type="match status" value="1"/>
</dbReference>
<protein>
    <recommendedName>
        <fullName evidence="1">UPF0311 protein ACFQGD_07870</fullName>
    </recommendedName>
</protein>
<evidence type="ECO:0000256" key="1">
    <source>
        <dbReference type="HAMAP-Rule" id="MF_00775"/>
    </source>
</evidence>
<evidence type="ECO:0000313" key="2">
    <source>
        <dbReference type="EMBL" id="MFC6867061.1"/>
    </source>
</evidence>
<dbReference type="Pfam" id="PF11578">
    <property type="entry name" value="DUF3237"/>
    <property type="match status" value="1"/>
</dbReference>
<dbReference type="EMBL" id="JBHSXX010000001">
    <property type="protein sequence ID" value="MFC6867061.1"/>
    <property type="molecule type" value="Genomic_DNA"/>
</dbReference>
<dbReference type="RefSeq" id="WP_345394445.1">
    <property type="nucleotide sequence ID" value="NZ_BAABLA010000022.1"/>
</dbReference>
<dbReference type="PANTHER" id="PTHR37315">
    <property type="entry name" value="UPF0311 PROTEIN BLR7842"/>
    <property type="match status" value="1"/>
</dbReference>
<organism evidence="2 3">
    <name type="scientific">Haloechinothrix salitolerans</name>
    <dbReference type="NCBI Taxonomy" id="926830"/>
    <lineage>
        <taxon>Bacteria</taxon>
        <taxon>Bacillati</taxon>
        <taxon>Actinomycetota</taxon>
        <taxon>Actinomycetes</taxon>
        <taxon>Pseudonocardiales</taxon>
        <taxon>Pseudonocardiaceae</taxon>
        <taxon>Haloechinothrix</taxon>
    </lineage>
</organism>
<keyword evidence="3" id="KW-1185">Reference proteome</keyword>
<dbReference type="InterPro" id="IPR020915">
    <property type="entry name" value="UPF0311"/>
</dbReference>
<name>A0ABW2BVH6_9PSEU</name>
<evidence type="ECO:0000313" key="3">
    <source>
        <dbReference type="Proteomes" id="UP001596337"/>
    </source>
</evidence>
<sequence>METCIEAVLTAVKEFTYRAELKAPVDVGSSPLGTRMFFGFAGGQVEGERIKADVLAEGGDWVLIGTDGVGRIDVRGQWLTNDGAAVFVRYHGLIEMNETVGAALRTGQPTGFADQYLRIVPQFETGDERYAWLHEHIFVGRGRLTGDAVEFTVFRID</sequence>
<accession>A0ABW2BVH6</accession>
<proteinExistence type="inferred from homology"/>
<comment type="similarity">
    <text evidence="1">Belongs to the UPF0311 family.</text>
</comment>
<dbReference type="HAMAP" id="MF_00775">
    <property type="entry name" value="UPF0311"/>
    <property type="match status" value="1"/>
</dbReference>
<reference evidence="3" key="1">
    <citation type="journal article" date="2019" name="Int. J. Syst. Evol. Microbiol.">
        <title>The Global Catalogue of Microorganisms (GCM) 10K type strain sequencing project: providing services to taxonomists for standard genome sequencing and annotation.</title>
        <authorList>
            <consortium name="The Broad Institute Genomics Platform"/>
            <consortium name="The Broad Institute Genome Sequencing Center for Infectious Disease"/>
            <person name="Wu L."/>
            <person name="Ma J."/>
        </authorList>
    </citation>
    <scope>NUCLEOTIDE SEQUENCE [LARGE SCALE GENOMIC DNA]</scope>
    <source>
        <strain evidence="3">KCTC 32255</strain>
    </source>
</reference>
<dbReference type="Proteomes" id="UP001596337">
    <property type="component" value="Unassembled WGS sequence"/>
</dbReference>
<dbReference type="Gene3D" id="2.40.160.20">
    <property type="match status" value="1"/>
</dbReference>
<comment type="caution">
    <text evidence="2">The sequence shown here is derived from an EMBL/GenBank/DDBJ whole genome shotgun (WGS) entry which is preliminary data.</text>
</comment>